<dbReference type="Pfam" id="PF01527">
    <property type="entry name" value="HTH_Tnp_1"/>
    <property type="match status" value="1"/>
</dbReference>
<reference evidence="3 4" key="1">
    <citation type="submission" date="2024-09" db="EMBL/GenBank/DDBJ databases">
        <authorList>
            <person name="Sun Q."/>
            <person name="Mori K."/>
        </authorList>
    </citation>
    <scope>NUCLEOTIDE SEQUENCE [LARGE SCALE GENOMIC DNA]</scope>
    <source>
        <strain evidence="3 4">CCM 8545</strain>
    </source>
</reference>
<gene>
    <name evidence="3" type="ORF">ACFFIT_05120</name>
</gene>
<proteinExistence type="inferred from homology"/>
<dbReference type="RefSeq" id="WP_385876580.1">
    <property type="nucleotide sequence ID" value="NZ_JBHLXE010000050.1"/>
</dbReference>
<keyword evidence="4" id="KW-1185">Reference proteome</keyword>
<accession>A0ABV6CB33</accession>
<dbReference type="EMBL" id="JBHLXE010000050">
    <property type="protein sequence ID" value="MFC0179476.1"/>
    <property type="molecule type" value="Genomic_DNA"/>
</dbReference>
<dbReference type="Proteomes" id="UP001589758">
    <property type="component" value="Unassembled WGS sequence"/>
</dbReference>
<dbReference type="SUPFAM" id="SSF46689">
    <property type="entry name" value="Homeodomain-like"/>
    <property type="match status" value="1"/>
</dbReference>
<evidence type="ECO:0000313" key="3">
    <source>
        <dbReference type="EMBL" id="MFC0179476.1"/>
    </source>
</evidence>
<name>A0ABV6CB33_9GAMM</name>
<comment type="caution">
    <text evidence="3">The sequence shown here is derived from an EMBL/GenBank/DDBJ whole genome shotgun (WGS) entry which is preliminary data.</text>
</comment>
<evidence type="ECO:0000256" key="2">
    <source>
        <dbReference type="SAM" id="Coils"/>
    </source>
</evidence>
<dbReference type="InterPro" id="IPR009057">
    <property type="entry name" value="Homeodomain-like_sf"/>
</dbReference>
<comment type="similarity">
    <text evidence="1">Belongs to the transposase 8 family.</text>
</comment>
<feature type="coiled-coil region" evidence="2">
    <location>
        <begin position="67"/>
        <end position="94"/>
    </location>
</feature>
<organism evidence="3 4">
    <name type="scientific">Thorsellia kenyensis</name>
    <dbReference type="NCBI Taxonomy" id="1549888"/>
    <lineage>
        <taxon>Bacteria</taxon>
        <taxon>Pseudomonadati</taxon>
        <taxon>Pseudomonadota</taxon>
        <taxon>Gammaproteobacteria</taxon>
        <taxon>Enterobacterales</taxon>
        <taxon>Thorselliaceae</taxon>
        <taxon>Thorsellia</taxon>
    </lineage>
</organism>
<dbReference type="InterPro" id="IPR002514">
    <property type="entry name" value="Transposase_8"/>
</dbReference>
<sequence>MTTEPKKNRVNFTPQQKNEFAKLIVEDGYSVKQVMDISGACQTAVLRWKKQYLSEKEGQVIEGKVPLNEDKREIYQLKKQLAEAREDIRILKKATALFIQDNPGLR</sequence>
<keyword evidence="2" id="KW-0175">Coiled coil</keyword>
<evidence type="ECO:0000256" key="1">
    <source>
        <dbReference type="ARBA" id="ARBA00009964"/>
    </source>
</evidence>
<evidence type="ECO:0000313" key="4">
    <source>
        <dbReference type="Proteomes" id="UP001589758"/>
    </source>
</evidence>
<protein>
    <submittedName>
        <fullName evidence="3">Transposase</fullName>
    </submittedName>
</protein>